<feature type="compositionally biased region" description="Low complexity" evidence="1">
    <location>
        <begin position="127"/>
        <end position="144"/>
    </location>
</feature>
<proteinExistence type="predicted"/>
<accession>A0A7S0XDC1</accession>
<evidence type="ECO:0000256" key="1">
    <source>
        <dbReference type="SAM" id="MobiDB-lite"/>
    </source>
</evidence>
<organism evidence="2">
    <name type="scientific">Chromulina nebulosa</name>
    <dbReference type="NCBI Taxonomy" id="96789"/>
    <lineage>
        <taxon>Eukaryota</taxon>
        <taxon>Sar</taxon>
        <taxon>Stramenopiles</taxon>
        <taxon>Ochrophyta</taxon>
        <taxon>Chrysophyceae</taxon>
        <taxon>Chromulinales</taxon>
        <taxon>Chromulinaceae</taxon>
        <taxon>Chromulina</taxon>
    </lineage>
</organism>
<evidence type="ECO:0000313" key="2">
    <source>
        <dbReference type="EMBL" id="CAD8715910.1"/>
    </source>
</evidence>
<feature type="region of interest" description="Disordered" evidence="1">
    <location>
        <begin position="243"/>
        <end position="265"/>
    </location>
</feature>
<protein>
    <submittedName>
        <fullName evidence="2">Uncharacterized protein</fullName>
    </submittedName>
</protein>
<dbReference type="EMBL" id="HBFD01002478">
    <property type="protein sequence ID" value="CAD8715910.1"/>
    <property type="molecule type" value="Transcribed_RNA"/>
</dbReference>
<dbReference type="AlphaFoldDB" id="A0A7S0XDC1"/>
<reference evidence="2" key="1">
    <citation type="submission" date="2021-01" db="EMBL/GenBank/DDBJ databases">
        <authorList>
            <person name="Corre E."/>
            <person name="Pelletier E."/>
            <person name="Niang G."/>
            <person name="Scheremetjew M."/>
            <person name="Finn R."/>
            <person name="Kale V."/>
            <person name="Holt S."/>
            <person name="Cochrane G."/>
            <person name="Meng A."/>
            <person name="Brown T."/>
            <person name="Cohen L."/>
        </authorList>
    </citation>
    <scope>NUCLEOTIDE SEQUENCE</scope>
    <source>
        <strain evidence="2">UTEXLB2642</strain>
    </source>
</reference>
<feature type="compositionally biased region" description="Polar residues" evidence="1">
    <location>
        <begin position="145"/>
        <end position="154"/>
    </location>
</feature>
<name>A0A7S0XDC1_9STRA</name>
<sequence length="345" mass="39350">MNNDIDKDLHDDNDLEYDRYELELFQTEHQRLLRALYLSIDHENELHSQIRRLKESLVAISLRFHLSVKVIAEDEKTISLLRQEALEGKKEAMIAKKQATEAMDVIQSLRYEIHTLKKLLNENQLKSSSSNDRSSVRRVSISPSKNQLGSASPTITTNQVSLGVLADREVDEMFNKLEGQSNERSNHATSFQIWKIKNFIYTSDTPSASEFHDDQAVKQLAQAKAIELADQTIGELPSHRLTKSSLSRTRPSISRPQTMSSNSLLDNDFELPNISMNSIRNNLPASPIGRHNHQHMKEQVTTSKLVNKHFGGVDRVGMWGSDNKLIDDKAKVNIWNPKYQSPIKR</sequence>
<feature type="region of interest" description="Disordered" evidence="1">
    <location>
        <begin position="124"/>
        <end position="154"/>
    </location>
</feature>
<gene>
    <name evidence="2" type="ORF">CNEB1095_LOCUS1596</name>
</gene>